<sequence>MGQKASSVSCASACDLDMKEREEDLQKGTNDFDEEEITDEDLENLEKDLDMLVEDLTNTSSDDNATGFAGLTSAQNKDYLEYGSSFSLGDHQKGIKSSKSDGTRASCFGQ</sequence>
<protein>
    <submittedName>
        <fullName evidence="2">Uncharacterized protein</fullName>
    </submittedName>
</protein>
<accession>A0A8T2Q2E6</accession>
<dbReference type="Proteomes" id="UP000825935">
    <property type="component" value="Chromosome 38"/>
</dbReference>
<feature type="region of interest" description="Disordered" evidence="1">
    <location>
        <begin position="86"/>
        <end position="110"/>
    </location>
</feature>
<feature type="compositionally biased region" description="Basic and acidic residues" evidence="1">
    <location>
        <begin position="90"/>
        <end position="102"/>
    </location>
</feature>
<gene>
    <name evidence="2" type="ORF">KP509_38G021900</name>
</gene>
<evidence type="ECO:0000256" key="1">
    <source>
        <dbReference type="SAM" id="MobiDB-lite"/>
    </source>
</evidence>
<proteinExistence type="predicted"/>
<reference evidence="2" key="1">
    <citation type="submission" date="2021-08" db="EMBL/GenBank/DDBJ databases">
        <title>WGS assembly of Ceratopteris richardii.</title>
        <authorList>
            <person name="Marchant D.B."/>
            <person name="Chen G."/>
            <person name="Jenkins J."/>
            <person name="Shu S."/>
            <person name="Leebens-Mack J."/>
            <person name="Grimwood J."/>
            <person name="Schmutz J."/>
            <person name="Soltis P."/>
            <person name="Soltis D."/>
            <person name="Chen Z.-H."/>
        </authorList>
    </citation>
    <scope>NUCLEOTIDE SEQUENCE</scope>
    <source>
        <strain evidence="2">Whitten #5841</strain>
        <tissue evidence="2">Leaf</tissue>
    </source>
</reference>
<feature type="region of interest" description="Disordered" evidence="1">
    <location>
        <begin position="20"/>
        <end position="39"/>
    </location>
</feature>
<keyword evidence="3" id="KW-1185">Reference proteome</keyword>
<evidence type="ECO:0000313" key="2">
    <source>
        <dbReference type="EMBL" id="KAH7278052.1"/>
    </source>
</evidence>
<comment type="caution">
    <text evidence="2">The sequence shown here is derived from an EMBL/GenBank/DDBJ whole genome shotgun (WGS) entry which is preliminary data.</text>
</comment>
<name>A0A8T2Q2E6_CERRI</name>
<dbReference type="AlphaFoldDB" id="A0A8T2Q2E6"/>
<evidence type="ECO:0000313" key="3">
    <source>
        <dbReference type="Proteomes" id="UP000825935"/>
    </source>
</evidence>
<dbReference type="EMBL" id="CM035443">
    <property type="protein sequence ID" value="KAH7278052.1"/>
    <property type="molecule type" value="Genomic_DNA"/>
</dbReference>
<organism evidence="2 3">
    <name type="scientific">Ceratopteris richardii</name>
    <name type="common">Triangle waterfern</name>
    <dbReference type="NCBI Taxonomy" id="49495"/>
    <lineage>
        <taxon>Eukaryota</taxon>
        <taxon>Viridiplantae</taxon>
        <taxon>Streptophyta</taxon>
        <taxon>Embryophyta</taxon>
        <taxon>Tracheophyta</taxon>
        <taxon>Polypodiopsida</taxon>
        <taxon>Polypodiidae</taxon>
        <taxon>Polypodiales</taxon>
        <taxon>Pteridineae</taxon>
        <taxon>Pteridaceae</taxon>
        <taxon>Parkerioideae</taxon>
        <taxon>Ceratopteris</taxon>
    </lineage>
</organism>